<dbReference type="PANTHER" id="PTHR30537">
    <property type="entry name" value="HTH-TYPE TRANSCRIPTIONAL REGULATOR"/>
    <property type="match status" value="1"/>
</dbReference>
<gene>
    <name evidence="6" type="ORF">C5L14_12370</name>
</gene>
<evidence type="ECO:0000256" key="2">
    <source>
        <dbReference type="ARBA" id="ARBA00023015"/>
    </source>
</evidence>
<dbReference type="Pfam" id="PF03466">
    <property type="entry name" value="LysR_substrate"/>
    <property type="match status" value="1"/>
</dbReference>
<dbReference type="SUPFAM" id="SSF46785">
    <property type="entry name" value="Winged helix' DNA-binding domain"/>
    <property type="match status" value="1"/>
</dbReference>
<dbReference type="Proteomes" id="UP000237682">
    <property type="component" value="Unassembled WGS sequence"/>
</dbReference>
<evidence type="ECO:0000256" key="1">
    <source>
        <dbReference type="ARBA" id="ARBA00009437"/>
    </source>
</evidence>
<dbReference type="PROSITE" id="PS50931">
    <property type="entry name" value="HTH_LYSR"/>
    <property type="match status" value="1"/>
</dbReference>
<comment type="caution">
    <text evidence="6">The sequence shown here is derived from an EMBL/GenBank/DDBJ whole genome shotgun (WGS) entry which is preliminary data.</text>
</comment>
<sequence>MRAGEIGELTAFVAIAEEGGFRRAAVRLNLTPSTLSHSLRSLEQRLGVRLINRTTRTVSLTAAGHALLRQVAPAFASIETAIETLNAFRDHPAGTVRISVPRAVAVRVLAPKFRAFSDLYPDVVLEIEAENGFVDIIRQGYDAGIRLGESLERDMIAVRVTSDLRTAVVASPDYFDRFPPPETPRDLHRHRCIGYRQTTQGGLYRWEFDQDGRAFNVAVDGPLILGDPDLMISAALDGVGVAYCIEQHIQEHLDSGRLLRVLEAWCLPYPGFFLYYPGRRQMPAALRVLVDFLRVSSG</sequence>
<comment type="similarity">
    <text evidence="1">Belongs to the LysR transcriptional regulatory family.</text>
</comment>
<dbReference type="OrthoDB" id="9813056at2"/>
<protein>
    <submittedName>
        <fullName evidence="6">LysR family transcriptional regulator</fullName>
    </submittedName>
</protein>
<keyword evidence="4" id="KW-0804">Transcription</keyword>
<dbReference type="SUPFAM" id="SSF53850">
    <property type="entry name" value="Periplasmic binding protein-like II"/>
    <property type="match status" value="1"/>
</dbReference>
<dbReference type="InterPro" id="IPR000847">
    <property type="entry name" value="LysR_HTH_N"/>
</dbReference>
<dbReference type="AlphaFoldDB" id="A0A2S9QDI0"/>
<evidence type="ECO:0000313" key="6">
    <source>
        <dbReference type="EMBL" id="PRH87408.1"/>
    </source>
</evidence>
<dbReference type="GO" id="GO:0006351">
    <property type="term" value="P:DNA-templated transcription"/>
    <property type="evidence" value="ECO:0007669"/>
    <property type="project" value="TreeGrafter"/>
</dbReference>
<accession>A0A2S9QDI0</accession>
<evidence type="ECO:0000259" key="5">
    <source>
        <dbReference type="PROSITE" id="PS50931"/>
    </source>
</evidence>
<dbReference type="Pfam" id="PF00126">
    <property type="entry name" value="HTH_1"/>
    <property type="match status" value="1"/>
</dbReference>
<reference evidence="6 7" key="1">
    <citation type="submission" date="2018-02" db="EMBL/GenBank/DDBJ databases">
        <title>Whole genome sequencing of endophytic bacterium.</title>
        <authorList>
            <person name="Eedara R."/>
            <person name="Podile A.R."/>
        </authorList>
    </citation>
    <scope>NUCLEOTIDE SEQUENCE [LARGE SCALE GENOMIC DNA]</scope>
    <source>
        <strain evidence="6 7">RP1T</strain>
    </source>
</reference>
<dbReference type="Gene3D" id="1.10.10.10">
    <property type="entry name" value="Winged helix-like DNA-binding domain superfamily/Winged helix DNA-binding domain"/>
    <property type="match status" value="1"/>
</dbReference>
<keyword evidence="3" id="KW-0238">DNA-binding</keyword>
<dbReference type="InterPro" id="IPR005119">
    <property type="entry name" value="LysR_subst-bd"/>
</dbReference>
<dbReference type="FunFam" id="1.10.10.10:FF:000001">
    <property type="entry name" value="LysR family transcriptional regulator"/>
    <property type="match status" value="1"/>
</dbReference>
<dbReference type="InterPro" id="IPR036390">
    <property type="entry name" value="WH_DNA-bd_sf"/>
</dbReference>
<dbReference type="Gene3D" id="3.40.190.290">
    <property type="match status" value="1"/>
</dbReference>
<name>A0A2S9QDI0_9HYPH</name>
<feature type="domain" description="HTH lysR-type" evidence="5">
    <location>
        <begin position="9"/>
        <end position="61"/>
    </location>
</feature>
<organism evidence="6 7">
    <name type="scientific">Labrys okinawensis</name>
    <dbReference type="NCBI Taxonomy" id="346911"/>
    <lineage>
        <taxon>Bacteria</taxon>
        <taxon>Pseudomonadati</taxon>
        <taxon>Pseudomonadota</taxon>
        <taxon>Alphaproteobacteria</taxon>
        <taxon>Hyphomicrobiales</taxon>
        <taxon>Xanthobacteraceae</taxon>
        <taxon>Labrys</taxon>
    </lineage>
</organism>
<evidence type="ECO:0000313" key="7">
    <source>
        <dbReference type="Proteomes" id="UP000237682"/>
    </source>
</evidence>
<dbReference type="InterPro" id="IPR058163">
    <property type="entry name" value="LysR-type_TF_proteobact-type"/>
</dbReference>
<dbReference type="GO" id="GO:0003700">
    <property type="term" value="F:DNA-binding transcription factor activity"/>
    <property type="evidence" value="ECO:0007669"/>
    <property type="project" value="InterPro"/>
</dbReference>
<evidence type="ECO:0000256" key="4">
    <source>
        <dbReference type="ARBA" id="ARBA00023163"/>
    </source>
</evidence>
<keyword evidence="2" id="KW-0805">Transcription regulation</keyword>
<dbReference type="CDD" id="cd08474">
    <property type="entry name" value="PBP2_CrgA_like_5"/>
    <property type="match status" value="1"/>
</dbReference>
<dbReference type="InterPro" id="IPR036388">
    <property type="entry name" value="WH-like_DNA-bd_sf"/>
</dbReference>
<dbReference type="GO" id="GO:0043565">
    <property type="term" value="F:sequence-specific DNA binding"/>
    <property type="evidence" value="ECO:0007669"/>
    <property type="project" value="TreeGrafter"/>
</dbReference>
<keyword evidence="7" id="KW-1185">Reference proteome</keyword>
<dbReference type="EMBL" id="PUEJ01000004">
    <property type="protein sequence ID" value="PRH87408.1"/>
    <property type="molecule type" value="Genomic_DNA"/>
</dbReference>
<dbReference type="PANTHER" id="PTHR30537:SF1">
    <property type="entry name" value="HTH-TYPE TRANSCRIPTIONAL REGULATOR PGRR"/>
    <property type="match status" value="1"/>
</dbReference>
<proteinExistence type="inferred from homology"/>
<dbReference type="RefSeq" id="WP_105862341.1">
    <property type="nucleotide sequence ID" value="NZ_PUEJ01000004.1"/>
</dbReference>
<evidence type="ECO:0000256" key="3">
    <source>
        <dbReference type="ARBA" id="ARBA00023125"/>
    </source>
</evidence>